<dbReference type="InterPro" id="IPR019615">
    <property type="entry name" value="DUF2487"/>
</dbReference>
<organism evidence="1 2">
    <name type="scientific">Saliterribacillus persicus</name>
    <dbReference type="NCBI Taxonomy" id="930114"/>
    <lineage>
        <taxon>Bacteria</taxon>
        <taxon>Bacillati</taxon>
        <taxon>Bacillota</taxon>
        <taxon>Bacilli</taxon>
        <taxon>Bacillales</taxon>
        <taxon>Bacillaceae</taxon>
        <taxon>Saliterribacillus</taxon>
    </lineage>
</organism>
<name>A0A368XAD6_9BACI</name>
<dbReference type="AlphaFoldDB" id="A0A368XAD6"/>
<sequence length="155" mass="18756">MEWKQKDRERYQEAKEYVDTIFIPLLGIDDIASNQAQDWLEQADAIQVISKEIERHYTGRVFLYPTYTYHVKCDYQLEVNRLNNWIENLKNEHFKHVFFLSFDPQWKLNEKDLNGQLLWITAPSINEREKEDALKVLHHQAKLLSDLIRTYWKNS</sequence>
<evidence type="ECO:0000313" key="1">
    <source>
        <dbReference type="EMBL" id="RCW64923.1"/>
    </source>
</evidence>
<evidence type="ECO:0000313" key="2">
    <source>
        <dbReference type="Proteomes" id="UP000252585"/>
    </source>
</evidence>
<protein>
    <submittedName>
        <fullName evidence="1">Uncharacterized protein DUF2487</fullName>
    </submittedName>
</protein>
<proteinExistence type="predicted"/>
<dbReference type="Pfam" id="PF10673">
    <property type="entry name" value="DUF2487"/>
    <property type="match status" value="1"/>
</dbReference>
<comment type="caution">
    <text evidence="1">The sequence shown here is derived from an EMBL/GenBank/DDBJ whole genome shotgun (WGS) entry which is preliminary data.</text>
</comment>
<dbReference type="Proteomes" id="UP000252585">
    <property type="component" value="Unassembled WGS sequence"/>
</dbReference>
<gene>
    <name evidence="1" type="ORF">DFR57_112101</name>
</gene>
<dbReference type="OrthoDB" id="2678750at2"/>
<keyword evidence="2" id="KW-1185">Reference proteome</keyword>
<reference evidence="1 2" key="1">
    <citation type="submission" date="2018-07" db="EMBL/GenBank/DDBJ databases">
        <title>Genomic Encyclopedia of Type Strains, Phase IV (KMG-IV): sequencing the most valuable type-strain genomes for metagenomic binning, comparative biology and taxonomic classification.</title>
        <authorList>
            <person name="Goeker M."/>
        </authorList>
    </citation>
    <scope>NUCLEOTIDE SEQUENCE [LARGE SCALE GENOMIC DNA]</scope>
    <source>
        <strain evidence="1 2">DSM 27696</strain>
    </source>
</reference>
<dbReference type="EMBL" id="QPJJ01000012">
    <property type="protein sequence ID" value="RCW64923.1"/>
    <property type="molecule type" value="Genomic_DNA"/>
</dbReference>
<accession>A0A368XAD6</accession>
<dbReference type="RefSeq" id="WP_114353806.1">
    <property type="nucleotide sequence ID" value="NZ_QPJJ01000012.1"/>
</dbReference>